<evidence type="ECO:0000256" key="2">
    <source>
        <dbReference type="ARBA" id="ARBA00003247"/>
    </source>
</evidence>
<comment type="pathway">
    <text evidence="3">Nitrogen metabolism; nitrate reduction (assimilation).</text>
</comment>
<dbReference type="GO" id="GO:0020037">
    <property type="term" value="F:heme binding"/>
    <property type="evidence" value="ECO:0007669"/>
    <property type="project" value="InterPro"/>
</dbReference>
<accession>A0A5M4FHI8</accession>
<dbReference type="InterPro" id="IPR005117">
    <property type="entry name" value="NiRdtase/SiRdtase_haem-b_fer"/>
</dbReference>
<dbReference type="FunFam" id="3.50.50.60:FF:000033">
    <property type="entry name" value="Nitrite reductase [NAD(P)H], large subunit"/>
    <property type="match status" value="1"/>
</dbReference>
<keyword evidence="9" id="KW-0001">2Fe-2S</keyword>
<evidence type="ECO:0000256" key="16">
    <source>
        <dbReference type="ARBA" id="ARBA00023063"/>
    </source>
</evidence>
<dbReference type="FunFam" id="3.30.413.10:FF:000007">
    <property type="entry name" value="Nitrite reductase [NAD(P)H] large subunit"/>
    <property type="match status" value="1"/>
</dbReference>
<evidence type="ECO:0000256" key="7">
    <source>
        <dbReference type="ARBA" id="ARBA00022617"/>
    </source>
</evidence>
<dbReference type="GO" id="GO:0050660">
    <property type="term" value="F:flavin adenine dinucleotide binding"/>
    <property type="evidence" value="ECO:0007669"/>
    <property type="project" value="UniProtKB-UniRule"/>
</dbReference>
<evidence type="ECO:0000256" key="9">
    <source>
        <dbReference type="ARBA" id="ARBA00022714"/>
    </source>
</evidence>
<keyword evidence="10 21" id="KW-0479">Metal-binding</keyword>
<keyword evidence="14 21" id="KW-0408">Iron</keyword>
<dbReference type="GO" id="GO:0051537">
    <property type="term" value="F:2 iron, 2 sulfur cluster binding"/>
    <property type="evidence" value="ECO:0007669"/>
    <property type="project" value="UniProtKB-KW"/>
</dbReference>
<dbReference type="AlphaFoldDB" id="A0A5M4FHI8"/>
<dbReference type="CDD" id="cd19943">
    <property type="entry name" value="NirB_Fer2_BFD-like_1"/>
    <property type="match status" value="1"/>
</dbReference>
<evidence type="ECO:0000256" key="18">
    <source>
        <dbReference type="ARBA" id="ARBA00049518"/>
    </source>
</evidence>
<evidence type="ECO:0000259" key="24">
    <source>
        <dbReference type="Pfam" id="PF04324"/>
    </source>
</evidence>
<dbReference type="GO" id="GO:0050311">
    <property type="term" value="F:sulfite reductase (ferredoxin) activity"/>
    <property type="evidence" value="ECO:0007669"/>
    <property type="project" value="UniProtKB-EC"/>
</dbReference>
<evidence type="ECO:0000256" key="12">
    <source>
        <dbReference type="ARBA" id="ARBA00022827"/>
    </source>
</evidence>
<dbReference type="NCBIfam" id="TIGR02374">
    <property type="entry name" value="nitri_red_nirB"/>
    <property type="match status" value="1"/>
</dbReference>
<evidence type="ECO:0000256" key="5">
    <source>
        <dbReference type="ARBA" id="ARBA00012353"/>
    </source>
</evidence>
<evidence type="ECO:0000256" key="14">
    <source>
        <dbReference type="ARBA" id="ARBA00023004"/>
    </source>
</evidence>
<dbReference type="Gene3D" id="3.30.390.30">
    <property type="match status" value="1"/>
</dbReference>
<dbReference type="GO" id="GO:0098809">
    <property type="term" value="F:nitrite reductase activity"/>
    <property type="evidence" value="ECO:0007669"/>
    <property type="project" value="InterPro"/>
</dbReference>
<sequence>MNQKKKLAVVGAGMVAHRLVEAMVERGADEAWDIEVFGDETRPPYDRVALTSFFSDRDPEDLLLGDGELWKRPGVRLYRGSIVSGIDREAKQIHARNTTFDYDRLVLATGSYATVPPVEGSDLPGCFVYRTVDDVAELRAWVLDREAVLGRKVKGAVVGGGLLGLEAAGALTALGADTTVVEFADWLMPLQVDQAGGGALRRIIEQLGVSVRTSTATSKLRAGRDGKVSRMQFADGDRIPADVVVFATGVRPRDELAREAGLELGERGGVIADEACLTSDDSIFAIGEVAHIAGRVWGLVGPGYSMAEVVADRLLGGDATFEGADLSTKLKLLGVDVASFGDAFAATNGSLEVVYADPTAGVYKKLVMSDDAQTLLGGMLVGDASAYTNLRPMVGRALGSDPTAWLLPEGMEPPSGSSLPDEANVCSCNNVTAGTIRGAVTDHQCTDIAAVKQCTKAGTSCGSCVSLVKKLMETQMAEEGLEVSTALCEHFSVTRAQLFDIVRVSEISTFSELIDKHGTGRGCDICRPVVASILASLGKGHVLEGENATLQDTNDHVMANLQKDGTYSVVPRIPGGEVTPAGLIAIGQVASDFGLYTKITGGQRIDLFGARIEQLPEIWQRLVDAGFESGHAYGKSLRTVKSCVGQSWCRYGVQDSTTLAIDLELRYRGLRSPHKLKLAVSGCARECAEARGKDVGIVATDKGWNLYVGGNGGFTPRHAQLFAEDLSTEELVQAIDRFLMYYIRTADRLQRTAPWLEAIEGGIDAVRAVVFEDSLGIAADLDAAMAAHVDTYEDEWAATLADEKKLLRFASFVNAPETPDPDLVYVEERGQRRPADDEERAVLIAGASIPVRDAEVTV</sequence>
<dbReference type="Pfam" id="PF07992">
    <property type="entry name" value="Pyr_redox_2"/>
    <property type="match status" value="1"/>
</dbReference>
<feature type="domain" description="Nitrite/Sulfite reductase ferredoxin-like" evidence="23">
    <location>
        <begin position="562"/>
        <end position="623"/>
    </location>
</feature>
<dbReference type="SUPFAM" id="SSF55124">
    <property type="entry name" value="Nitrite/Sulfite reductase N-terminal domain-like"/>
    <property type="match status" value="1"/>
</dbReference>
<evidence type="ECO:0000256" key="4">
    <source>
        <dbReference type="ARBA" id="ARBA00010429"/>
    </source>
</evidence>
<keyword evidence="15 21" id="KW-0411">Iron-sulfur</keyword>
<gene>
    <name evidence="27" type="primary">nirB</name>
    <name evidence="27" type="ORF">ESP70_012425</name>
</gene>
<evidence type="ECO:0000313" key="28">
    <source>
        <dbReference type="Proteomes" id="UP000380867"/>
    </source>
</evidence>
<dbReference type="GO" id="GO:0015980">
    <property type="term" value="P:energy derivation by oxidation of organic compounds"/>
    <property type="evidence" value="ECO:0007669"/>
    <property type="project" value="UniProtKB-ARBA"/>
</dbReference>
<evidence type="ECO:0000259" key="22">
    <source>
        <dbReference type="Pfam" id="PF01077"/>
    </source>
</evidence>
<dbReference type="GO" id="GO:0046872">
    <property type="term" value="F:metal ion binding"/>
    <property type="evidence" value="ECO:0007669"/>
    <property type="project" value="UniProtKB-KW"/>
</dbReference>
<comment type="cofactor">
    <cofactor evidence="21">
        <name>[4Fe-4S] cluster</name>
        <dbReference type="ChEBI" id="CHEBI:49883"/>
    </cofactor>
    <text evidence="21">Binds 1 [4Fe-4S] cluster per subunit.</text>
</comment>
<dbReference type="GO" id="GO:0050661">
    <property type="term" value="F:NADP binding"/>
    <property type="evidence" value="ECO:0007669"/>
    <property type="project" value="UniProtKB-UniRule"/>
</dbReference>
<dbReference type="InterPro" id="IPR052034">
    <property type="entry name" value="NasD-like"/>
</dbReference>
<comment type="similarity">
    <text evidence="4">Belongs to the nitrite and sulfite reductase 4Fe-4S domain family.</text>
</comment>
<feature type="domain" description="FAD/NAD(P)-binding" evidence="25">
    <location>
        <begin position="6"/>
        <end position="290"/>
    </location>
</feature>
<comment type="cofactor">
    <cofactor evidence="1 20">
        <name>FAD</name>
        <dbReference type="ChEBI" id="CHEBI:57692"/>
    </cofactor>
</comment>
<dbReference type="InterPro" id="IPR017121">
    <property type="entry name" value="Nitrite_Rdtase_lsu"/>
</dbReference>
<dbReference type="OrthoDB" id="9768666at2"/>
<dbReference type="NCBIfam" id="NF011565">
    <property type="entry name" value="PRK14989.1"/>
    <property type="match status" value="1"/>
</dbReference>
<dbReference type="InterPro" id="IPR036188">
    <property type="entry name" value="FAD/NAD-bd_sf"/>
</dbReference>
<dbReference type="InterPro" id="IPR041854">
    <property type="entry name" value="BFD-like_2Fe2S-bd_dom_sf"/>
</dbReference>
<evidence type="ECO:0000259" key="23">
    <source>
        <dbReference type="Pfam" id="PF03460"/>
    </source>
</evidence>
<dbReference type="FunFam" id="1.10.10.1100:FF:000002">
    <property type="entry name" value="Nitrite reductase large subunit"/>
    <property type="match status" value="1"/>
</dbReference>
<dbReference type="Pfam" id="PF03460">
    <property type="entry name" value="NIR_SIR_ferr"/>
    <property type="match status" value="1"/>
</dbReference>
<dbReference type="InterPro" id="IPR036136">
    <property type="entry name" value="Nit/Sulf_reduc_fer-like_dom_sf"/>
</dbReference>
<feature type="binding site" evidence="21">
    <location>
        <position position="649"/>
    </location>
    <ligand>
        <name>[4Fe-4S] cluster</name>
        <dbReference type="ChEBI" id="CHEBI:49883"/>
    </ligand>
</feature>
<dbReference type="PRINTS" id="PR00397">
    <property type="entry name" value="SIROHAEM"/>
</dbReference>
<organism evidence="27 28">
    <name type="scientific">Aeromicrobium ginsengisoli</name>
    <dbReference type="NCBI Taxonomy" id="363867"/>
    <lineage>
        <taxon>Bacteria</taxon>
        <taxon>Bacillati</taxon>
        <taxon>Actinomycetota</taxon>
        <taxon>Actinomycetes</taxon>
        <taxon>Propionibacteriales</taxon>
        <taxon>Nocardioidaceae</taxon>
        <taxon>Aeromicrobium</taxon>
    </lineage>
</organism>
<dbReference type="CDD" id="cd19944">
    <property type="entry name" value="NirB_Fer2_BFD-like_2"/>
    <property type="match status" value="1"/>
</dbReference>
<keyword evidence="28" id="KW-1185">Reference proteome</keyword>
<dbReference type="PANTHER" id="PTHR43809:SF1">
    <property type="entry name" value="NITRITE REDUCTASE (NADH) LARGE SUBUNIT"/>
    <property type="match status" value="1"/>
</dbReference>
<evidence type="ECO:0000256" key="11">
    <source>
        <dbReference type="ARBA" id="ARBA00022784"/>
    </source>
</evidence>
<keyword evidence="11" id="KW-0883">Thioether bond</keyword>
<feature type="binding site" evidence="21">
    <location>
        <position position="683"/>
    </location>
    <ligand>
        <name>[4Fe-4S] cluster</name>
        <dbReference type="ChEBI" id="CHEBI:49883"/>
    </ligand>
</feature>
<dbReference type="GO" id="GO:0051539">
    <property type="term" value="F:4 iron, 4 sulfur cluster binding"/>
    <property type="evidence" value="ECO:0007669"/>
    <property type="project" value="UniProtKB-KW"/>
</dbReference>
<dbReference type="PANTHER" id="PTHR43809">
    <property type="entry name" value="NITRITE REDUCTASE (NADH) LARGE SUBUNIT"/>
    <property type="match status" value="1"/>
</dbReference>
<protein>
    <recommendedName>
        <fullName evidence="5">assimilatory sulfite reductase (ferredoxin)</fullName>
        <ecNumber evidence="5">1.8.7.1</ecNumber>
    </recommendedName>
</protein>
<dbReference type="SUPFAM" id="SSF56014">
    <property type="entry name" value="Nitrite and sulphite reductase 4Fe-4S domain-like"/>
    <property type="match status" value="1"/>
</dbReference>
<evidence type="ECO:0000256" key="21">
    <source>
        <dbReference type="PIRSR" id="PIRSR037149-1"/>
    </source>
</evidence>
<evidence type="ECO:0000256" key="15">
    <source>
        <dbReference type="ARBA" id="ARBA00023014"/>
    </source>
</evidence>
<evidence type="ECO:0000256" key="3">
    <source>
        <dbReference type="ARBA" id="ARBA00005096"/>
    </source>
</evidence>
<keyword evidence="12 20" id="KW-0274">FAD</keyword>
<dbReference type="EC" id="1.8.7.1" evidence="5"/>
<feature type="domain" description="NADH-rubredoxin oxidoreductase C-terminal" evidence="26">
    <location>
        <begin position="327"/>
        <end position="391"/>
    </location>
</feature>
<dbReference type="PRINTS" id="PR00368">
    <property type="entry name" value="FADPNR"/>
</dbReference>
<evidence type="ECO:0000256" key="13">
    <source>
        <dbReference type="ARBA" id="ARBA00023002"/>
    </source>
</evidence>
<keyword evidence="6 21" id="KW-0004">4Fe-4S</keyword>
<dbReference type="Gene3D" id="1.10.10.1100">
    <property type="entry name" value="BFD-like [2Fe-2S]-binding domain"/>
    <property type="match status" value="1"/>
</dbReference>
<comment type="cofactor">
    <cofactor evidence="21">
        <name>siroheme</name>
        <dbReference type="ChEBI" id="CHEBI:60052"/>
    </cofactor>
    <text evidence="21">Binds 1 siroheme per subunit.</text>
</comment>
<feature type="binding site" description="axial binding residue" evidence="21">
    <location>
        <position position="687"/>
    </location>
    <ligand>
        <name>siroheme</name>
        <dbReference type="ChEBI" id="CHEBI:60052"/>
    </ligand>
    <ligandPart>
        <name>Fe</name>
        <dbReference type="ChEBI" id="CHEBI:18248"/>
    </ligandPart>
</feature>
<evidence type="ECO:0000256" key="10">
    <source>
        <dbReference type="ARBA" id="ARBA00022723"/>
    </source>
</evidence>
<comment type="function">
    <text evidence="2">Catalyzes the reduction of sulfite to sulfide, a step in the biosynthesis of sulfur-containing amino acids and cofactors.</text>
</comment>
<keyword evidence="16 20" id="KW-0534">Nitrate assimilation</keyword>
<dbReference type="InterPro" id="IPR041575">
    <property type="entry name" value="Rubredoxin_C"/>
</dbReference>
<dbReference type="GO" id="GO:0042128">
    <property type="term" value="P:nitrate assimilation"/>
    <property type="evidence" value="ECO:0007669"/>
    <property type="project" value="UniProtKB-UniRule"/>
</dbReference>
<evidence type="ECO:0000256" key="19">
    <source>
        <dbReference type="ARBA" id="ARBA00064211"/>
    </source>
</evidence>
<feature type="domain" description="Nitrite/sulphite reductase 4Fe-4S" evidence="22">
    <location>
        <begin position="634"/>
        <end position="773"/>
    </location>
</feature>
<dbReference type="PRINTS" id="PR00411">
    <property type="entry name" value="PNDRDTASEI"/>
</dbReference>
<dbReference type="InterPro" id="IPR023753">
    <property type="entry name" value="FAD/NAD-binding_dom"/>
</dbReference>
<comment type="caution">
    <text evidence="27">The sequence shown here is derived from an EMBL/GenBank/DDBJ whole genome shotgun (WGS) entry which is preliminary data.</text>
</comment>
<comment type="catalytic activity">
    <reaction evidence="18">
        <text>hydrogen sulfide + 6 oxidized [2Fe-2S]-[ferredoxin] + 3 H2O = sulfite + 6 reduced [2Fe-2S]-[ferredoxin] + 7 H(+)</text>
        <dbReference type="Rhea" id="RHEA:23132"/>
        <dbReference type="Rhea" id="RHEA-COMP:10000"/>
        <dbReference type="Rhea" id="RHEA-COMP:10001"/>
        <dbReference type="ChEBI" id="CHEBI:15377"/>
        <dbReference type="ChEBI" id="CHEBI:15378"/>
        <dbReference type="ChEBI" id="CHEBI:17359"/>
        <dbReference type="ChEBI" id="CHEBI:29919"/>
        <dbReference type="ChEBI" id="CHEBI:33737"/>
        <dbReference type="ChEBI" id="CHEBI:33738"/>
        <dbReference type="EC" id="1.8.7.1"/>
    </reaction>
</comment>
<dbReference type="Pfam" id="PF01077">
    <property type="entry name" value="NIR_SIR"/>
    <property type="match status" value="1"/>
</dbReference>
<dbReference type="Gene3D" id="3.50.50.60">
    <property type="entry name" value="FAD/NAD(P)-binding domain"/>
    <property type="match status" value="2"/>
</dbReference>
<feature type="domain" description="BFD-like [2Fe-2S]-binding" evidence="24">
    <location>
        <begin position="425"/>
        <end position="473"/>
    </location>
</feature>
<dbReference type="UniPathway" id="UPA00653"/>
<name>A0A5M4FHI8_9ACTN</name>
<comment type="cofactor">
    <cofactor evidence="17">
        <name>[2Fe-2S] cluster</name>
        <dbReference type="ChEBI" id="CHEBI:190135"/>
    </cofactor>
</comment>
<dbReference type="InterPro" id="IPR006067">
    <property type="entry name" value="NO2/SO3_Rdtase_4Fe4S_dom"/>
</dbReference>
<evidence type="ECO:0000259" key="25">
    <source>
        <dbReference type="Pfam" id="PF07992"/>
    </source>
</evidence>
<comment type="subunit">
    <text evidence="19">Homodimer which associates with NirD.</text>
</comment>
<dbReference type="EMBL" id="SDPQ02000002">
    <property type="protein sequence ID" value="KAA1398351.1"/>
    <property type="molecule type" value="Genomic_DNA"/>
</dbReference>
<dbReference type="InterPro" id="IPR016156">
    <property type="entry name" value="FAD/NAD-linked_Rdtase_dimer_sf"/>
</dbReference>
<dbReference type="Pfam" id="PF18267">
    <property type="entry name" value="Rubredoxin_C"/>
    <property type="match status" value="1"/>
</dbReference>
<dbReference type="InterPro" id="IPR007419">
    <property type="entry name" value="BFD-like_2Fe2S-bd_dom"/>
</dbReference>
<evidence type="ECO:0000256" key="1">
    <source>
        <dbReference type="ARBA" id="ARBA00001974"/>
    </source>
</evidence>
<proteinExistence type="inferred from homology"/>
<dbReference type="Proteomes" id="UP000380867">
    <property type="component" value="Unassembled WGS sequence"/>
</dbReference>
<dbReference type="InterPro" id="IPR012744">
    <property type="entry name" value="Nitri_red_NirB"/>
</dbReference>
<dbReference type="PROSITE" id="PS00365">
    <property type="entry name" value="NIR_SIR"/>
    <property type="match status" value="1"/>
</dbReference>
<dbReference type="PIRSF" id="PIRSF037149">
    <property type="entry name" value="NirB"/>
    <property type="match status" value="1"/>
</dbReference>
<dbReference type="Pfam" id="PF04324">
    <property type="entry name" value="Fer2_BFD"/>
    <property type="match status" value="1"/>
</dbReference>
<feature type="binding site" evidence="21">
    <location>
        <position position="687"/>
    </location>
    <ligand>
        <name>[4Fe-4S] cluster</name>
        <dbReference type="ChEBI" id="CHEBI:49883"/>
    </ligand>
</feature>
<keyword evidence="7 21" id="KW-0349">Heme</keyword>
<dbReference type="InterPro" id="IPR045854">
    <property type="entry name" value="NO2/SO3_Rdtase_4Fe4S_sf"/>
</dbReference>
<reference evidence="27" key="1">
    <citation type="submission" date="2019-09" db="EMBL/GenBank/DDBJ databases">
        <authorList>
            <person name="Li J."/>
        </authorList>
    </citation>
    <scope>NUCLEOTIDE SEQUENCE [LARGE SCALE GENOMIC DNA]</scope>
    <source>
        <strain evidence="27">JCM 14732</strain>
    </source>
</reference>
<evidence type="ECO:0000313" key="27">
    <source>
        <dbReference type="EMBL" id="KAA1398351.1"/>
    </source>
</evidence>
<evidence type="ECO:0000256" key="17">
    <source>
        <dbReference type="ARBA" id="ARBA00034078"/>
    </source>
</evidence>
<evidence type="ECO:0000256" key="6">
    <source>
        <dbReference type="ARBA" id="ARBA00022485"/>
    </source>
</evidence>
<keyword evidence="8 20" id="KW-0285">Flavoprotein</keyword>
<dbReference type="Gene3D" id="3.30.413.10">
    <property type="entry name" value="Sulfite Reductase Hemoprotein, domain 1"/>
    <property type="match status" value="1"/>
</dbReference>
<dbReference type="SUPFAM" id="SSF51905">
    <property type="entry name" value="FAD/NAD(P)-binding domain"/>
    <property type="match status" value="2"/>
</dbReference>
<evidence type="ECO:0000259" key="26">
    <source>
        <dbReference type="Pfam" id="PF18267"/>
    </source>
</evidence>
<feature type="binding site" evidence="21">
    <location>
        <position position="643"/>
    </location>
    <ligand>
        <name>[4Fe-4S] cluster</name>
        <dbReference type="ChEBI" id="CHEBI:49883"/>
    </ligand>
</feature>
<dbReference type="InterPro" id="IPR006066">
    <property type="entry name" value="NO2/SO3_Rdtase_FeS/sirohaem_BS"/>
</dbReference>
<evidence type="ECO:0000256" key="20">
    <source>
        <dbReference type="PIRNR" id="PIRNR037149"/>
    </source>
</evidence>
<evidence type="ECO:0000256" key="8">
    <source>
        <dbReference type="ARBA" id="ARBA00022630"/>
    </source>
</evidence>
<keyword evidence="13 27" id="KW-0560">Oxidoreductase</keyword>